<dbReference type="KEGG" id="cyn:Cyan7425_0522"/>
<evidence type="ECO:0000313" key="2">
    <source>
        <dbReference type="EMBL" id="ACL42913.1"/>
    </source>
</evidence>
<protein>
    <recommendedName>
        <fullName evidence="1">DUF5615 domain-containing protein</fullName>
    </recommendedName>
</protein>
<name>B8HTZ3_CYAP4</name>
<accession>B8HTZ3</accession>
<organism evidence="2">
    <name type="scientific">Cyanothece sp. (strain PCC 7425 / ATCC 29141)</name>
    <dbReference type="NCBI Taxonomy" id="395961"/>
    <lineage>
        <taxon>Bacteria</taxon>
        <taxon>Bacillati</taxon>
        <taxon>Cyanobacteriota</taxon>
        <taxon>Cyanophyceae</taxon>
        <taxon>Gomontiellales</taxon>
        <taxon>Cyanothecaceae</taxon>
        <taxon>Cyanothece</taxon>
    </lineage>
</organism>
<evidence type="ECO:0000259" key="1">
    <source>
        <dbReference type="Pfam" id="PF18480"/>
    </source>
</evidence>
<reference evidence="2" key="1">
    <citation type="submission" date="2009-01" db="EMBL/GenBank/DDBJ databases">
        <title>Complete sequence of chromosome Cyanothece sp. PCC 7425.</title>
        <authorList>
            <consortium name="US DOE Joint Genome Institute"/>
            <person name="Lucas S."/>
            <person name="Copeland A."/>
            <person name="Lapidus A."/>
            <person name="Glavina del Rio T."/>
            <person name="Dalin E."/>
            <person name="Tice H."/>
            <person name="Bruce D."/>
            <person name="Goodwin L."/>
            <person name="Pitluck S."/>
            <person name="Sims D."/>
            <person name="Meineke L."/>
            <person name="Brettin T."/>
            <person name="Detter J.C."/>
            <person name="Han C."/>
            <person name="Larimer F."/>
            <person name="Land M."/>
            <person name="Hauser L."/>
            <person name="Kyrpides N."/>
            <person name="Ovchinnikova G."/>
            <person name="Liberton M."/>
            <person name="Stoeckel J."/>
            <person name="Banerjee A."/>
            <person name="Singh A."/>
            <person name="Page L."/>
            <person name="Sato H."/>
            <person name="Zhao L."/>
            <person name="Sherman L."/>
            <person name="Pakrasi H."/>
            <person name="Richardson P."/>
        </authorList>
    </citation>
    <scope>NUCLEOTIDE SEQUENCE</scope>
    <source>
        <strain evidence="2">PCC 7425</strain>
    </source>
</reference>
<dbReference type="Pfam" id="PF18480">
    <property type="entry name" value="DUF5615"/>
    <property type="match status" value="1"/>
</dbReference>
<dbReference type="STRING" id="395961.Cyan7425_0522"/>
<dbReference type="InterPro" id="IPR041049">
    <property type="entry name" value="DUF5615"/>
</dbReference>
<dbReference type="EMBL" id="CP001344">
    <property type="protein sequence ID" value="ACL42913.1"/>
    <property type="molecule type" value="Genomic_DNA"/>
</dbReference>
<dbReference type="HOGENOM" id="CLU_159245_0_0_3"/>
<proteinExistence type="predicted"/>
<dbReference type="eggNOG" id="COG4634">
    <property type="taxonomic scope" value="Bacteria"/>
</dbReference>
<gene>
    <name evidence="2" type="ordered locus">Cyan7425_0522</name>
</gene>
<dbReference type="OrthoDB" id="3216372at2"/>
<feature type="domain" description="DUF5615" evidence="1">
    <location>
        <begin position="5"/>
        <end position="112"/>
    </location>
</feature>
<sequence length="121" mass="14134">MSQIRLYLDEDATHNRLLQALRNRGADVISTVEAGRLSRSDTDQLEWALNNRRVIYSFNVRDFYQLHTEWLGQSRTHAGIILSKQDYGIGDQVRGLLQLITSKPAEEMENQVEFLGEWIRW</sequence>
<dbReference type="AlphaFoldDB" id="B8HTZ3"/>